<accession>A0AAV2PX97</accession>
<dbReference type="PANTHER" id="PTHR12489:SF1">
    <property type="entry name" value="LP10272P"/>
    <property type="match status" value="1"/>
</dbReference>
<evidence type="ECO:0000256" key="5">
    <source>
        <dbReference type="SAM" id="Phobius"/>
    </source>
</evidence>
<evidence type="ECO:0000256" key="1">
    <source>
        <dbReference type="ARBA" id="ARBA00004141"/>
    </source>
</evidence>
<dbReference type="EMBL" id="CAXKWB010002315">
    <property type="protein sequence ID" value="CAL4066594.1"/>
    <property type="molecule type" value="Genomic_DNA"/>
</dbReference>
<dbReference type="AlphaFoldDB" id="A0AAV2PX97"/>
<evidence type="ECO:0000313" key="6">
    <source>
        <dbReference type="EMBL" id="CAL4066594.1"/>
    </source>
</evidence>
<name>A0AAV2PX97_MEGNR</name>
<feature type="transmembrane region" description="Helical" evidence="5">
    <location>
        <begin position="134"/>
        <end position="153"/>
    </location>
</feature>
<dbReference type="Gene3D" id="1.20.140.150">
    <property type="match status" value="1"/>
</dbReference>
<dbReference type="Proteomes" id="UP001497623">
    <property type="component" value="Unassembled WGS sequence"/>
</dbReference>
<feature type="non-terminal residue" evidence="6">
    <location>
        <position position="290"/>
    </location>
</feature>
<keyword evidence="7" id="KW-1185">Reference proteome</keyword>
<dbReference type="InterPro" id="IPR017974">
    <property type="entry name" value="Claudin_CS"/>
</dbReference>
<feature type="transmembrane region" description="Helical" evidence="5">
    <location>
        <begin position="104"/>
        <end position="127"/>
    </location>
</feature>
<gene>
    <name evidence="6" type="ORF">MNOR_LOCUS5841</name>
</gene>
<evidence type="ECO:0008006" key="8">
    <source>
        <dbReference type="Google" id="ProtNLM"/>
    </source>
</evidence>
<dbReference type="Pfam" id="PF10242">
    <property type="entry name" value="L_HMGIC_fpl"/>
    <property type="match status" value="1"/>
</dbReference>
<feature type="transmembrane region" description="Helical" evidence="5">
    <location>
        <begin position="182"/>
        <end position="205"/>
    </location>
</feature>
<keyword evidence="2 5" id="KW-0812">Transmembrane</keyword>
<keyword evidence="4 5" id="KW-0472">Membrane</keyword>
<dbReference type="GO" id="GO:0007605">
    <property type="term" value="P:sensory perception of sound"/>
    <property type="evidence" value="ECO:0007669"/>
    <property type="project" value="TreeGrafter"/>
</dbReference>
<dbReference type="GO" id="GO:0005886">
    <property type="term" value="C:plasma membrane"/>
    <property type="evidence" value="ECO:0007669"/>
    <property type="project" value="TreeGrafter"/>
</dbReference>
<feature type="transmembrane region" description="Helical" evidence="5">
    <location>
        <begin position="29"/>
        <end position="50"/>
    </location>
</feature>
<dbReference type="PROSITE" id="PS01346">
    <property type="entry name" value="CLAUDIN"/>
    <property type="match status" value="1"/>
</dbReference>
<evidence type="ECO:0000256" key="2">
    <source>
        <dbReference type="ARBA" id="ARBA00022692"/>
    </source>
</evidence>
<proteinExistence type="predicted"/>
<comment type="caution">
    <text evidence="6">The sequence shown here is derived from an EMBL/GenBank/DDBJ whole genome shotgun (WGS) entry which is preliminary data.</text>
</comment>
<dbReference type="InterPro" id="IPR019372">
    <property type="entry name" value="LHFPL"/>
</dbReference>
<evidence type="ECO:0000313" key="7">
    <source>
        <dbReference type="Proteomes" id="UP001497623"/>
    </source>
</evidence>
<evidence type="ECO:0000256" key="3">
    <source>
        <dbReference type="ARBA" id="ARBA00022989"/>
    </source>
</evidence>
<organism evidence="6 7">
    <name type="scientific">Meganyctiphanes norvegica</name>
    <name type="common">Northern krill</name>
    <name type="synonym">Thysanopoda norvegica</name>
    <dbReference type="NCBI Taxonomy" id="48144"/>
    <lineage>
        <taxon>Eukaryota</taxon>
        <taxon>Metazoa</taxon>
        <taxon>Ecdysozoa</taxon>
        <taxon>Arthropoda</taxon>
        <taxon>Crustacea</taxon>
        <taxon>Multicrustacea</taxon>
        <taxon>Malacostraca</taxon>
        <taxon>Eumalacostraca</taxon>
        <taxon>Eucarida</taxon>
        <taxon>Euphausiacea</taxon>
        <taxon>Euphausiidae</taxon>
        <taxon>Meganyctiphanes</taxon>
    </lineage>
</organism>
<keyword evidence="3 5" id="KW-1133">Transmembrane helix</keyword>
<dbReference type="PANTHER" id="PTHR12489">
    <property type="entry name" value="LIPOMA HMGIC FUSION PARTNER-LIKE PROTEIN"/>
    <property type="match status" value="1"/>
</dbReference>
<evidence type="ECO:0000256" key="4">
    <source>
        <dbReference type="ARBA" id="ARBA00023136"/>
    </source>
</evidence>
<comment type="subcellular location">
    <subcellularLocation>
        <location evidence="1">Membrane</location>
        <topology evidence="1">Multi-pass membrane protein</topology>
    </subcellularLocation>
</comment>
<reference evidence="6 7" key="1">
    <citation type="submission" date="2024-05" db="EMBL/GenBank/DDBJ databases">
        <authorList>
            <person name="Wallberg A."/>
        </authorList>
    </citation>
    <scope>NUCLEOTIDE SEQUENCE [LARGE SCALE GENOMIC DNA]</scope>
</reference>
<sequence length="290" mass="31612">MKRLGSGGTVEYADPGHLHTTNFIRNSKAIGVLWGVFTFCFAIINVVVFLQPQWIGDTQNSKGTGYFGLWSACTVQPSGGHVECVGKLDDFDSILNTAFRGATILVALSVIATMLCICCMLLCFFVSSSTVFHIVAWLQLISGCLLLGGILLFSSGFEDPEVRKVCGPTARMFNVGECGLRWAYILAILGVLDAIVLSALAFVLATRHVKLQPQPEPIYGGSMYKGQMNPGFVNEGASVDGSRKSLNLQPVMLMPHPDAERYSEFSHHTARSKSSQYRAHYASSVQNFQL</sequence>
<protein>
    <recommendedName>
        <fullName evidence="8">LHFPL tetraspan subfamily member 3 protein</fullName>
    </recommendedName>
</protein>